<keyword evidence="3" id="KW-1185">Reference proteome</keyword>
<reference evidence="3" key="2">
    <citation type="submission" date="2011-02" db="EMBL/GenBank/DDBJ databases">
        <title>The complete genome of Fluviicola taffensis DSM 16823.</title>
        <authorList>
            <consortium name="US DOE Joint Genome Institute (JGI-PGF)"/>
            <person name="Lucas S."/>
            <person name="Copeland A."/>
            <person name="Lapidus A."/>
            <person name="Bruce D."/>
            <person name="Goodwin L."/>
            <person name="Pitluck S."/>
            <person name="Kyrpides N."/>
            <person name="Mavromatis K."/>
            <person name="Ivanova N."/>
            <person name="Mikhailova N."/>
            <person name="Pagani I."/>
            <person name="Chertkov O."/>
            <person name="Detter J.C."/>
            <person name="Han C."/>
            <person name="Tapia R."/>
            <person name="Land M."/>
            <person name="Hauser L."/>
            <person name="Markowitz V."/>
            <person name="Cheng J.-F."/>
            <person name="Hugenholtz P."/>
            <person name="Woyke T."/>
            <person name="Wu D."/>
            <person name="Tindall B."/>
            <person name="Pomrenke H.G."/>
            <person name="Brambilla E."/>
            <person name="Klenk H.-P."/>
            <person name="Eisen J.A."/>
        </authorList>
    </citation>
    <scope>NUCLEOTIDE SEQUENCE [LARGE SCALE GENOMIC DNA]</scope>
    <source>
        <strain evidence="3">DSM 16823 / RW262 / RW262</strain>
    </source>
</reference>
<evidence type="ECO:0000313" key="3">
    <source>
        <dbReference type="Proteomes" id="UP000007463"/>
    </source>
</evidence>
<dbReference type="EMBL" id="CP002542">
    <property type="protein sequence ID" value="AEA43676.1"/>
    <property type="molecule type" value="Genomic_DNA"/>
</dbReference>
<dbReference type="KEGG" id="fte:Fluta_1684"/>
<name>F2IGQ9_FLUTR</name>
<feature type="transmembrane region" description="Helical" evidence="1">
    <location>
        <begin position="96"/>
        <end position="118"/>
    </location>
</feature>
<reference evidence="2 3" key="1">
    <citation type="journal article" date="2011" name="Stand. Genomic Sci.">
        <title>Complete genome sequence of the gliding freshwater bacterium Fluviicola taffensis type strain (RW262).</title>
        <authorList>
            <person name="Woyke T."/>
            <person name="Chertkov O."/>
            <person name="Lapidus A."/>
            <person name="Nolan M."/>
            <person name="Lucas S."/>
            <person name="Del Rio T.G."/>
            <person name="Tice H."/>
            <person name="Cheng J.F."/>
            <person name="Tapia R."/>
            <person name="Han C."/>
            <person name="Goodwin L."/>
            <person name="Pitluck S."/>
            <person name="Liolios K."/>
            <person name="Pagani I."/>
            <person name="Ivanova N."/>
            <person name="Huntemann M."/>
            <person name="Mavromatis K."/>
            <person name="Mikhailova N."/>
            <person name="Pati A."/>
            <person name="Chen A."/>
            <person name="Palaniappan K."/>
            <person name="Land M."/>
            <person name="Hauser L."/>
            <person name="Brambilla E.M."/>
            <person name="Rohde M."/>
            <person name="Mwirichia R."/>
            <person name="Sikorski J."/>
            <person name="Tindall B.J."/>
            <person name="Goker M."/>
            <person name="Bristow J."/>
            <person name="Eisen J.A."/>
            <person name="Markowitz V."/>
            <person name="Hugenholtz P."/>
            <person name="Klenk H.P."/>
            <person name="Kyrpides N.C."/>
        </authorList>
    </citation>
    <scope>NUCLEOTIDE SEQUENCE [LARGE SCALE GENOMIC DNA]</scope>
    <source>
        <strain evidence="3">DSM 16823 / RW262 / RW262</strain>
    </source>
</reference>
<gene>
    <name evidence="2" type="ordered locus">Fluta_1684</name>
</gene>
<dbReference type="HOGENOM" id="CLU_044828_0_0_10"/>
<organism evidence="2 3">
    <name type="scientific">Fluviicola taffensis (strain DSM 16823 / NCIMB 13979 / RW262)</name>
    <dbReference type="NCBI Taxonomy" id="755732"/>
    <lineage>
        <taxon>Bacteria</taxon>
        <taxon>Pseudomonadati</taxon>
        <taxon>Bacteroidota</taxon>
        <taxon>Flavobacteriia</taxon>
        <taxon>Flavobacteriales</taxon>
        <taxon>Crocinitomicaceae</taxon>
        <taxon>Fluviicola</taxon>
    </lineage>
</organism>
<proteinExistence type="predicted"/>
<dbReference type="AlphaFoldDB" id="F2IGQ9"/>
<keyword evidence="1" id="KW-0472">Membrane</keyword>
<dbReference type="Proteomes" id="UP000007463">
    <property type="component" value="Chromosome"/>
</dbReference>
<keyword evidence="1" id="KW-0812">Transmembrane</keyword>
<evidence type="ECO:0000313" key="2">
    <source>
        <dbReference type="EMBL" id="AEA43676.1"/>
    </source>
</evidence>
<evidence type="ECO:0000256" key="1">
    <source>
        <dbReference type="SAM" id="Phobius"/>
    </source>
</evidence>
<accession>F2IGQ9</accession>
<protein>
    <submittedName>
        <fullName evidence="2">Uncharacterized protein</fullName>
    </submittedName>
</protein>
<keyword evidence="1" id="KW-1133">Transmembrane helix</keyword>
<sequence>MGYSHLGIYRKRSVLDSKNGNIINITYPQSPFVQLNPRNKIILNSLNPLSHHLSQQIFIFAKILNQIMENPDSPIQAQTEKLKKPRSKFKKWMRRGYFGVIHLLALFALALITVALAAKFKWTNDGGNVDLNSRYFSKMAGKYNQGFQTDSLTFAKQERQMYQNVGLLAKFYPHNAKMILDALHRSGDITIALRMLDAANLRMKKHKGYMRELQRIEDQSKEASVSIYPWANYREWKEFCKVVKADSASIDSVSRITGVESRLIVMCLVGEQIRMFNSSREQFKKYVIPYNRLIMTTNRGYGVTGILQNTALKIERNLYEKSSPFYPGDYYQKCLNVKDSFPELVNDTIEAHKHLTIQRLMKGGDHFYSYLYTAFFLRQFQAHWEKEGFTLAYRPEILGTLYNLGYQKSKPKKNPSVGGSTFKVGDKEYTFGGLCYEFYYSGELMELFPLTSEPFVPTKKLQKTIVFPEPKEEEVPVVAE</sequence>